<dbReference type="GO" id="GO:0001522">
    <property type="term" value="P:pseudouridine synthesis"/>
    <property type="evidence" value="ECO:0007669"/>
    <property type="project" value="UniProtKB-ARBA"/>
</dbReference>
<evidence type="ECO:0000259" key="6">
    <source>
        <dbReference type="PROSITE" id="PS50984"/>
    </source>
</evidence>
<feature type="compositionally biased region" description="Gly residues" evidence="5">
    <location>
        <begin position="25"/>
        <end position="45"/>
    </location>
</feature>
<dbReference type="Proteomes" id="UP001549921">
    <property type="component" value="Unassembled WGS sequence"/>
</dbReference>
<keyword evidence="3" id="KW-0413">Isomerase</keyword>
<dbReference type="GO" id="GO:0008033">
    <property type="term" value="P:tRNA processing"/>
    <property type="evidence" value="ECO:0007669"/>
    <property type="project" value="UniProtKB-KW"/>
</dbReference>
<gene>
    <name evidence="7" type="ORF">ABMA28_015956</name>
</gene>
<dbReference type="NCBIfam" id="TIGR00094">
    <property type="entry name" value="tRNA_TruD_broad"/>
    <property type="match status" value="1"/>
</dbReference>
<feature type="compositionally biased region" description="Basic and acidic residues" evidence="5">
    <location>
        <begin position="700"/>
        <end position="727"/>
    </location>
</feature>
<dbReference type="InterPro" id="IPR001656">
    <property type="entry name" value="PsdUridine_synth_TruD"/>
</dbReference>
<dbReference type="InterPro" id="IPR011760">
    <property type="entry name" value="PsdUridine_synth_TruD_insert"/>
</dbReference>
<protein>
    <recommendedName>
        <fullName evidence="6">TRUD domain-containing protein</fullName>
    </recommendedName>
</protein>
<dbReference type="EMBL" id="JBEDNZ010000007">
    <property type="protein sequence ID" value="KAL0840773.1"/>
    <property type="molecule type" value="Genomic_DNA"/>
</dbReference>
<dbReference type="InterPro" id="IPR020119">
    <property type="entry name" value="PsdUridine_synth_TruD_CS"/>
</dbReference>
<dbReference type="Gene3D" id="1.10.1510.30">
    <property type="match status" value="1"/>
</dbReference>
<feature type="compositionally biased region" description="Polar residues" evidence="5">
    <location>
        <begin position="518"/>
        <end position="530"/>
    </location>
</feature>
<dbReference type="Gene3D" id="3.30.2350.20">
    <property type="entry name" value="TruD, catalytic domain"/>
    <property type="match status" value="1"/>
</dbReference>
<comment type="similarity">
    <text evidence="1">Belongs to the pseudouridine synthase TruD family.</text>
</comment>
<name>A0ABD0TBK7_LOXSC</name>
<feature type="compositionally biased region" description="Acidic residues" evidence="5">
    <location>
        <begin position="728"/>
        <end position="738"/>
    </location>
</feature>
<keyword evidence="2" id="KW-0819">tRNA processing</keyword>
<dbReference type="PANTHER" id="PTHR13326">
    <property type="entry name" value="TRNA PSEUDOURIDINE SYNTHASE D"/>
    <property type="match status" value="1"/>
</dbReference>
<evidence type="ECO:0000256" key="3">
    <source>
        <dbReference type="ARBA" id="ARBA00023235"/>
    </source>
</evidence>
<dbReference type="PROSITE" id="PS01268">
    <property type="entry name" value="UPF0024"/>
    <property type="match status" value="1"/>
</dbReference>
<dbReference type="GO" id="GO:0009982">
    <property type="term" value="F:pseudouridine synthase activity"/>
    <property type="evidence" value="ECO:0007669"/>
    <property type="project" value="UniProtKB-ARBA"/>
</dbReference>
<evidence type="ECO:0000256" key="2">
    <source>
        <dbReference type="ARBA" id="ARBA00022694"/>
    </source>
</evidence>
<evidence type="ECO:0000313" key="8">
    <source>
        <dbReference type="Proteomes" id="UP001549921"/>
    </source>
</evidence>
<dbReference type="AlphaFoldDB" id="A0ABD0TBK7"/>
<comment type="catalytic activity">
    <reaction evidence="4">
        <text>a uridine in tRNA = a pseudouridine in tRNA</text>
        <dbReference type="Rhea" id="RHEA:54572"/>
        <dbReference type="Rhea" id="RHEA-COMP:13339"/>
        <dbReference type="Rhea" id="RHEA-COMP:13934"/>
        <dbReference type="ChEBI" id="CHEBI:65314"/>
        <dbReference type="ChEBI" id="CHEBI:65315"/>
    </reaction>
</comment>
<feature type="region of interest" description="Disordered" evidence="5">
    <location>
        <begin position="693"/>
        <end position="761"/>
    </location>
</feature>
<dbReference type="PROSITE" id="PS50984">
    <property type="entry name" value="TRUD"/>
    <property type="match status" value="1"/>
</dbReference>
<proteinExistence type="inferred from homology"/>
<sequence>MSNENSGKWGRDNWDRRGRGHNRGYGRGGNRGSWRGGYFNRGGRGGYRDDRNAGHGNWNSNQQWRRPKRDTPGKRLNEDAIGVTKYISDHEGFFGIIKSRYSDFQVSEINEKGEIAKLTCVKPPEPPASETVDEDEDLLLSKYNLEILPMETWDSINKLVLSKESTENIEIDASNMSKEQRTKIHDAIKKAFGDSIVGSTVNIDDKKLLRFERYRKGVRIDNRVKWIWPGEYVYFIVYKENCDTMEAASKIAEKLRLNMKPSMVGYAGTKDRRAVTSQWFSLRKVDPRRVAGFCRGLREIHVGNFSFSHQNLRLGMLKGNKFRIALRNVTASDESVDAACRLLQEKGFINYYGLQRFGTRVETPTYDIGMKLLQGNFREAINSILEEREGILQQALKRYHTSGPAAALQALPRGEGSSHVEARLLRALAKAPNDLLGALSKLARNTRLLYLHSYQSLIWNRAVSERVVRFGLTPAVGDLVPAGDQAQGVTEDMNEDGFDDEENNENESDMDTSESDQPTENPDEATNQPTESKKEKDQNTDEKPKVPVKVLTKEDVESGQYSIFDVILPLPGYNIEYPPNMKEFYEEQMSKDGLKLELRHKIKSYSMSGAYRHMVVKPLDMSWRCVRYTQPYADLIRSDLDEINGRELTGIEEDGKYKALLLTMSLPTSCYATMALRELLKVDTSCDNQALQNNYHKRKNSSDKPDGEEKPKEGDEKPKEGEEKPKDEEENPKEEEAENGVKRKLEDEEENDGKKQKTDDE</sequence>
<evidence type="ECO:0000256" key="4">
    <source>
        <dbReference type="ARBA" id="ARBA00036943"/>
    </source>
</evidence>
<reference evidence="7 8" key="1">
    <citation type="submission" date="2024-06" db="EMBL/GenBank/DDBJ databases">
        <title>A chromosome-level genome assembly of beet webworm, Loxostege sticticalis.</title>
        <authorList>
            <person name="Zhang Y."/>
        </authorList>
    </citation>
    <scope>NUCLEOTIDE SEQUENCE [LARGE SCALE GENOMIC DNA]</scope>
    <source>
        <strain evidence="7">AQ028</strain>
        <tissue evidence="7">Male pupae</tissue>
    </source>
</reference>
<dbReference type="Pfam" id="PF01142">
    <property type="entry name" value="TruD"/>
    <property type="match status" value="1"/>
</dbReference>
<organism evidence="7 8">
    <name type="scientific">Loxostege sticticalis</name>
    <name type="common">Beet webworm moth</name>
    <dbReference type="NCBI Taxonomy" id="481309"/>
    <lineage>
        <taxon>Eukaryota</taxon>
        <taxon>Metazoa</taxon>
        <taxon>Ecdysozoa</taxon>
        <taxon>Arthropoda</taxon>
        <taxon>Hexapoda</taxon>
        <taxon>Insecta</taxon>
        <taxon>Pterygota</taxon>
        <taxon>Neoptera</taxon>
        <taxon>Endopterygota</taxon>
        <taxon>Lepidoptera</taxon>
        <taxon>Glossata</taxon>
        <taxon>Ditrysia</taxon>
        <taxon>Pyraloidea</taxon>
        <taxon>Crambidae</taxon>
        <taxon>Pyraustinae</taxon>
        <taxon>Loxostege</taxon>
    </lineage>
</organism>
<dbReference type="SUPFAM" id="SSF55120">
    <property type="entry name" value="Pseudouridine synthase"/>
    <property type="match status" value="1"/>
</dbReference>
<dbReference type="PIRSF" id="PIRSF037016">
    <property type="entry name" value="Pseudouridin_synth_euk_prd"/>
    <property type="match status" value="1"/>
</dbReference>
<evidence type="ECO:0000256" key="1">
    <source>
        <dbReference type="ARBA" id="ARBA00007953"/>
    </source>
</evidence>
<dbReference type="InterPro" id="IPR020103">
    <property type="entry name" value="PsdUridine_synth_cat_dom_sf"/>
</dbReference>
<evidence type="ECO:0000313" key="7">
    <source>
        <dbReference type="EMBL" id="KAL0840773.1"/>
    </source>
</evidence>
<dbReference type="InterPro" id="IPR042214">
    <property type="entry name" value="TruD_catalytic"/>
</dbReference>
<feature type="compositionally biased region" description="Acidic residues" evidence="5">
    <location>
        <begin position="492"/>
        <end position="514"/>
    </location>
</feature>
<dbReference type="CDD" id="cd02576">
    <property type="entry name" value="PseudoU_synth_ScPUS7"/>
    <property type="match status" value="1"/>
</dbReference>
<feature type="region of interest" description="Disordered" evidence="5">
    <location>
        <begin position="479"/>
        <end position="551"/>
    </location>
</feature>
<feature type="compositionally biased region" description="Basic and acidic residues" evidence="5">
    <location>
        <begin position="739"/>
        <end position="761"/>
    </location>
</feature>
<feature type="region of interest" description="Disordered" evidence="5">
    <location>
        <begin position="1"/>
        <end position="77"/>
    </location>
</feature>
<evidence type="ECO:0000256" key="5">
    <source>
        <dbReference type="SAM" id="MobiDB-lite"/>
    </source>
</evidence>
<feature type="compositionally biased region" description="Basic and acidic residues" evidence="5">
    <location>
        <begin position="531"/>
        <end position="551"/>
    </location>
</feature>
<feature type="domain" description="TRUD" evidence="6">
    <location>
        <begin position="347"/>
        <end position="617"/>
    </location>
</feature>
<comment type="caution">
    <text evidence="7">The sequence shown here is derived from an EMBL/GenBank/DDBJ whole genome shotgun (WGS) entry which is preliminary data.</text>
</comment>
<accession>A0ABD0TBK7</accession>
<dbReference type="PANTHER" id="PTHR13326:SF31">
    <property type="entry name" value="PSEUDOURIDYLATE SYNTHASE 7 HOMOLOG"/>
    <property type="match status" value="1"/>
</dbReference>